<dbReference type="Pfam" id="PF21181">
    <property type="entry name" value="SsfX3_N"/>
    <property type="match status" value="1"/>
</dbReference>
<protein>
    <recommendedName>
        <fullName evidence="5">Lipase</fullName>
    </recommendedName>
</protein>
<proteinExistence type="predicted"/>
<dbReference type="Gene3D" id="2.60.120.260">
    <property type="entry name" value="Galactose-binding domain-like"/>
    <property type="match status" value="1"/>
</dbReference>
<name>A0A850PL88_9MYCO</name>
<dbReference type="InterPro" id="IPR048977">
    <property type="entry name" value="SsfX3-like_N"/>
</dbReference>
<accession>A0A850PL88</accession>
<evidence type="ECO:0000259" key="2">
    <source>
        <dbReference type="Pfam" id="PF21181"/>
    </source>
</evidence>
<evidence type="ECO:0000313" key="4">
    <source>
        <dbReference type="Proteomes" id="UP000570517"/>
    </source>
</evidence>
<sequence>MNSHSSGDRAMRSHPIAADLLRGLAELEATDRGWLPHRLPARARAQCDDAQLAAVEAQPSGVRLVFRTRATAVELDLLRTRTILVGVPERPDGTVDLLVDGSLTQQVRTTGGDVVRVDPATGHTERQRGSVGTVRFTGLSAQDKDVEIWLPHYERTEIVALRTDDAITRTPLSGRRVWLHYGSSISQGSNAASPSTTWPASAAALGGVELVNLGLAGSAMLDPFVARTMRDTPADVLSIKVGINLVNGDVMRVRAFGPAVHGFLDTVRDGHPDSPLLVVGPLYCPIHENTPGPGAFDVEALAAGHIRFIATGNPADSTRGRLTLSVIREQLAEIMAARSIDDPDLYYLDGRDLYGPDDSAEHPLPDNLHPDAATHQIIGRRFARLAFSAGAPFG</sequence>
<reference evidence="3 4" key="1">
    <citation type="submission" date="2020-05" db="EMBL/GenBank/DDBJ databases">
        <title>Draft genome sequence of Mycobacterium hippocampi DL, isolated from European seabass, Dicentrarchus labrax, reared in fish farms.</title>
        <authorList>
            <person name="Stathopoulou P."/>
            <person name="Asimakis E."/>
            <person name="Tzokas K."/>
            <person name="Batargias C."/>
            <person name="Tsiamis G."/>
        </authorList>
    </citation>
    <scope>NUCLEOTIDE SEQUENCE [LARGE SCALE GENOMIC DNA]</scope>
    <source>
        <strain evidence="3 4">DL</strain>
    </source>
</reference>
<comment type="caution">
    <text evidence="3">The sequence shown here is derived from an EMBL/GenBank/DDBJ whole genome shotgun (WGS) entry which is preliminary data.</text>
</comment>
<keyword evidence="4" id="KW-1185">Reference proteome</keyword>
<evidence type="ECO:0000259" key="1">
    <source>
        <dbReference type="Pfam" id="PF14606"/>
    </source>
</evidence>
<evidence type="ECO:0000313" key="3">
    <source>
        <dbReference type="EMBL" id="NVN49313.1"/>
    </source>
</evidence>
<feature type="domain" description="SGNH hydrolase-type esterase" evidence="1">
    <location>
        <begin position="180"/>
        <end position="279"/>
    </location>
</feature>
<evidence type="ECO:0008006" key="5">
    <source>
        <dbReference type="Google" id="ProtNLM"/>
    </source>
</evidence>
<dbReference type="InterPro" id="IPR036514">
    <property type="entry name" value="SGNH_hydro_sf"/>
</dbReference>
<organism evidence="3 4">
    <name type="scientific">Mycolicibacterium hippocampi</name>
    <dbReference type="NCBI Taxonomy" id="659824"/>
    <lineage>
        <taxon>Bacteria</taxon>
        <taxon>Bacillati</taxon>
        <taxon>Actinomycetota</taxon>
        <taxon>Actinomycetes</taxon>
        <taxon>Mycobacteriales</taxon>
        <taxon>Mycobacteriaceae</taxon>
        <taxon>Mycolicibacterium</taxon>
    </lineage>
</organism>
<dbReference type="AlphaFoldDB" id="A0A850PL88"/>
<dbReference type="Pfam" id="PF14606">
    <property type="entry name" value="Lipase_GDSL_3"/>
    <property type="match status" value="1"/>
</dbReference>
<dbReference type="Gene3D" id="3.40.50.1110">
    <property type="entry name" value="SGNH hydrolase"/>
    <property type="match status" value="1"/>
</dbReference>
<dbReference type="Proteomes" id="UP000570517">
    <property type="component" value="Unassembled WGS sequence"/>
</dbReference>
<gene>
    <name evidence="3" type="ORF">HLY00_418</name>
</gene>
<dbReference type="InterPro" id="IPR013830">
    <property type="entry name" value="SGNH_hydro"/>
</dbReference>
<dbReference type="SUPFAM" id="SSF52266">
    <property type="entry name" value="SGNH hydrolase"/>
    <property type="match status" value="1"/>
</dbReference>
<feature type="domain" description="SsfX3-like N-terminal" evidence="2">
    <location>
        <begin position="22"/>
        <end position="154"/>
    </location>
</feature>
<dbReference type="EMBL" id="JABFYL010000014">
    <property type="protein sequence ID" value="NVN49313.1"/>
    <property type="molecule type" value="Genomic_DNA"/>
</dbReference>